<evidence type="ECO:0000256" key="1">
    <source>
        <dbReference type="SAM" id="SignalP"/>
    </source>
</evidence>
<reference evidence="2 3" key="1">
    <citation type="journal article" date="2011" name="Stand. Genomic Sci.">
        <title>Complete genome sequence of Haliscomenobacter hydrossis type strain (O).</title>
        <authorList>
            <consortium name="US DOE Joint Genome Institute (JGI-PGF)"/>
            <person name="Daligault H."/>
            <person name="Lapidus A."/>
            <person name="Zeytun A."/>
            <person name="Nolan M."/>
            <person name="Lucas S."/>
            <person name="Del Rio T.G."/>
            <person name="Tice H."/>
            <person name="Cheng J.F."/>
            <person name="Tapia R."/>
            <person name="Han C."/>
            <person name="Goodwin L."/>
            <person name="Pitluck S."/>
            <person name="Liolios K."/>
            <person name="Pagani I."/>
            <person name="Ivanova N."/>
            <person name="Huntemann M."/>
            <person name="Mavromatis K."/>
            <person name="Mikhailova N."/>
            <person name="Pati A."/>
            <person name="Chen A."/>
            <person name="Palaniappan K."/>
            <person name="Land M."/>
            <person name="Hauser L."/>
            <person name="Brambilla E.M."/>
            <person name="Rohde M."/>
            <person name="Verbarg S."/>
            <person name="Goker M."/>
            <person name="Bristow J."/>
            <person name="Eisen J.A."/>
            <person name="Markowitz V."/>
            <person name="Hugenholtz P."/>
            <person name="Kyrpides N.C."/>
            <person name="Klenk H.P."/>
            <person name="Woyke T."/>
        </authorList>
    </citation>
    <scope>NUCLEOTIDE SEQUENCE [LARGE SCALE GENOMIC DNA]</scope>
    <source>
        <strain evidence="3">ATCC 27775 / DSM 1100 / LMG 10767 / O</strain>
    </source>
</reference>
<dbReference type="HOGENOM" id="CLU_132147_0_0_10"/>
<feature type="chain" id="PRO_5003316290" description="DUF4440 domain-containing protein" evidence="1">
    <location>
        <begin position="22"/>
        <end position="145"/>
    </location>
</feature>
<proteinExistence type="predicted"/>
<reference key="2">
    <citation type="submission" date="2011-04" db="EMBL/GenBank/DDBJ databases">
        <title>Complete sequence of chromosome of Haliscomenobacter hydrossis DSM 1100.</title>
        <authorList>
            <consortium name="US DOE Joint Genome Institute (JGI-PGF)"/>
            <person name="Lucas S."/>
            <person name="Han J."/>
            <person name="Lapidus A."/>
            <person name="Bruce D."/>
            <person name="Goodwin L."/>
            <person name="Pitluck S."/>
            <person name="Peters L."/>
            <person name="Kyrpides N."/>
            <person name="Mavromatis K."/>
            <person name="Ivanova N."/>
            <person name="Ovchinnikova G."/>
            <person name="Pagani I."/>
            <person name="Daligault H."/>
            <person name="Detter J.C."/>
            <person name="Han C."/>
            <person name="Land M."/>
            <person name="Hauser L."/>
            <person name="Markowitz V."/>
            <person name="Cheng J.-F."/>
            <person name="Hugenholtz P."/>
            <person name="Woyke T."/>
            <person name="Wu D."/>
            <person name="Verbarg S."/>
            <person name="Frueling A."/>
            <person name="Brambilla E."/>
            <person name="Klenk H.-P."/>
            <person name="Eisen J.A."/>
        </authorList>
    </citation>
    <scope>NUCLEOTIDE SEQUENCE</scope>
    <source>
        <strain>DSM 1100</strain>
    </source>
</reference>
<dbReference type="Proteomes" id="UP000008461">
    <property type="component" value="Chromosome"/>
</dbReference>
<evidence type="ECO:0000313" key="2">
    <source>
        <dbReference type="EMBL" id="AEE51551.1"/>
    </source>
</evidence>
<keyword evidence="1" id="KW-0732">Signal</keyword>
<dbReference type="EMBL" id="CP002691">
    <property type="protein sequence ID" value="AEE51551.1"/>
    <property type="molecule type" value="Genomic_DNA"/>
</dbReference>
<keyword evidence="3" id="KW-1185">Reference proteome</keyword>
<name>F4KZY1_HALH1</name>
<dbReference type="InterPro" id="IPR032710">
    <property type="entry name" value="NTF2-like_dom_sf"/>
</dbReference>
<dbReference type="RefSeq" id="WP_013766090.1">
    <property type="nucleotide sequence ID" value="NC_015510.1"/>
</dbReference>
<organism evidence="2 3">
    <name type="scientific">Haliscomenobacter hydrossis (strain ATCC 27775 / DSM 1100 / LMG 10767 / O)</name>
    <dbReference type="NCBI Taxonomy" id="760192"/>
    <lineage>
        <taxon>Bacteria</taxon>
        <taxon>Pseudomonadati</taxon>
        <taxon>Bacteroidota</taxon>
        <taxon>Saprospiria</taxon>
        <taxon>Saprospirales</taxon>
        <taxon>Haliscomenobacteraceae</taxon>
        <taxon>Haliscomenobacter</taxon>
    </lineage>
</organism>
<dbReference type="AlphaFoldDB" id="F4KZY1"/>
<dbReference type="Gene3D" id="3.10.450.50">
    <property type="match status" value="1"/>
</dbReference>
<dbReference type="OrthoDB" id="120856at2"/>
<evidence type="ECO:0000313" key="3">
    <source>
        <dbReference type="Proteomes" id="UP000008461"/>
    </source>
</evidence>
<dbReference type="KEGG" id="hhy:Halhy_3699"/>
<dbReference type="STRING" id="760192.Halhy_3699"/>
<accession>F4KZY1</accession>
<evidence type="ECO:0008006" key="4">
    <source>
        <dbReference type="Google" id="ProtNLM"/>
    </source>
</evidence>
<feature type="signal peptide" evidence="1">
    <location>
        <begin position="1"/>
        <end position="21"/>
    </location>
</feature>
<dbReference type="eggNOG" id="COG4319">
    <property type="taxonomic scope" value="Bacteria"/>
</dbReference>
<sequence length="145" mass="16503">MNSFFTCALILLFGLTITAQEDVDFAAIRAAILKQQADWNNGDIPAFMEVYWKSENLQFIGANGVTKGWQQTLDNYKRRYPDRDAMGQLTFGIVSMEKLSKKSVFLVGTWDLKRKNDAPGGYFILIWKKIKGQWVISADHTSART</sequence>
<dbReference type="SUPFAM" id="SSF54427">
    <property type="entry name" value="NTF2-like"/>
    <property type="match status" value="1"/>
</dbReference>
<protein>
    <recommendedName>
        <fullName evidence="4">DUF4440 domain-containing protein</fullName>
    </recommendedName>
</protein>
<gene>
    <name evidence="2" type="ordered locus">Halhy_3699</name>
</gene>